<dbReference type="InterPro" id="IPR003329">
    <property type="entry name" value="Cytidylyl_trans"/>
</dbReference>
<evidence type="ECO:0000313" key="1">
    <source>
        <dbReference type="EMBL" id="WED41922.1"/>
    </source>
</evidence>
<organism evidence="1 2">
    <name type="scientific">Legionella cardiaca</name>
    <dbReference type="NCBI Taxonomy" id="1071983"/>
    <lineage>
        <taxon>Bacteria</taxon>
        <taxon>Pseudomonadati</taxon>
        <taxon>Pseudomonadota</taxon>
        <taxon>Gammaproteobacteria</taxon>
        <taxon>Legionellales</taxon>
        <taxon>Legionellaceae</taxon>
        <taxon>Legionella</taxon>
    </lineage>
</organism>
<proteinExistence type="predicted"/>
<name>A0ABY8ARU8_9GAMM</name>
<dbReference type="Gene3D" id="3.90.550.10">
    <property type="entry name" value="Spore Coat Polysaccharide Biosynthesis Protein SpsA, Chain A"/>
    <property type="match status" value="1"/>
</dbReference>
<dbReference type="InterPro" id="IPR029044">
    <property type="entry name" value="Nucleotide-diphossugar_trans"/>
</dbReference>
<sequence>MKILAIIPARSGSKRLPGKNIKPLAGMPLIAHSIISAQEAAICEEIVVSTDCPHIADVALKYGASVPWLRSSSLAQDLSDVIDTVTDTLQRYQNEKKSFDSVLLLQPTSPFRSASFIREAVALHQKTGHSVVSVSPPTIKPAWFRIVDKEGNLISSRIMSEYENELAHSELYQLNGSIYLASVEQILKHNSFYSEPTKALLIKNPHEAIDIDTSLDWILAEKLMESKEEEVIT</sequence>
<evidence type="ECO:0000313" key="2">
    <source>
        <dbReference type="Proteomes" id="UP001222087"/>
    </source>
</evidence>
<gene>
    <name evidence="1" type="ORF">PXX05_08230</name>
</gene>
<protein>
    <submittedName>
        <fullName evidence="1">Acylneuraminate cytidylyltransferase family protein</fullName>
    </submittedName>
</protein>
<dbReference type="RefSeq" id="WP_275087746.1">
    <property type="nucleotide sequence ID" value="NZ_CP119078.1"/>
</dbReference>
<dbReference type="PANTHER" id="PTHR21485">
    <property type="entry name" value="HAD SUPERFAMILY MEMBERS CMAS AND KDSC"/>
    <property type="match status" value="1"/>
</dbReference>
<dbReference type="InterPro" id="IPR050793">
    <property type="entry name" value="CMP-NeuNAc_synthase"/>
</dbReference>
<keyword evidence="1" id="KW-0808">Transferase</keyword>
<dbReference type="CDD" id="cd02513">
    <property type="entry name" value="CMP-NeuAc_Synthase"/>
    <property type="match status" value="1"/>
</dbReference>
<dbReference type="EMBL" id="CP119078">
    <property type="protein sequence ID" value="WED41922.1"/>
    <property type="molecule type" value="Genomic_DNA"/>
</dbReference>
<dbReference type="Proteomes" id="UP001222087">
    <property type="component" value="Chromosome"/>
</dbReference>
<dbReference type="Pfam" id="PF02348">
    <property type="entry name" value="CTP_transf_3"/>
    <property type="match status" value="1"/>
</dbReference>
<reference evidence="1 2" key="1">
    <citation type="submission" date="2023-02" db="EMBL/GenBank/DDBJ databases">
        <title>Genome Sequence of L. cardiaca H63T.</title>
        <authorList>
            <person name="Lopez A.E."/>
            <person name="Cianciotto N.P."/>
        </authorList>
    </citation>
    <scope>NUCLEOTIDE SEQUENCE [LARGE SCALE GENOMIC DNA]</scope>
    <source>
        <strain evidence="1 2">H63</strain>
    </source>
</reference>
<keyword evidence="2" id="KW-1185">Reference proteome</keyword>
<dbReference type="PANTHER" id="PTHR21485:SF6">
    <property type="entry name" value="N-ACYLNEURAMINATE CYTIDYLYLTRANSFERASE-RELATED"/>
    <property type="match status" value="1"/>
</dbReference>
<dbReference type="SUPFAM" id="SSF53448">
    <property type="entry name" value="Nucleotide-diphospho-sugar transferases"/>
    <property type="match status" value="1"/>
</dbReference>
<keyword evidence="1" id="KW-0548">Nucleotidyltransferase</keyword>
<dbReference type="GO" id="GO:0016779">
    <property type="term" value="F:nucleotidyltransferase activity"/>
    <property type="evidence" value="ECO:0007669"/>
    <property type="project" value="UniProtKB-KW"/>
</dbReference>
<accession>A0ABY8ARU8</accession>